<proteinExistence type="predicted"/>
<dbReference type="EMBL" id="REGW02000009">
    <property type="protein sequence ID" value="KAE8291571.1"/>
    <property type="molecule type" value="Genomic_DNA"/>
</dbReference>
<reference evidence="3 4" key="1">
    <citation type="submission" date="2019-07" db="EMBL/GenBank/DDBJ databases">
        <title>Chromosome genome assembly for large yellow croaker.</title>
        <authorList>
            <person name="Xiao S."/>
        </authorList>
    </citation>
    <scope>NUCLEOTIDE SEQUENCE [LARGE SCALE GENOMIC DNA]</scope>
    <source>
        <strain evidence="3">JMULYC20181020</strain>
        <tissue evidence="3">Muscle</tissue>
    </source>
</reference>
<evidence type="ECO:0000256" key="2">
    <source>
        <dbReference type="SAM" id="MobiDB-lite"/>
    </source>
</evidence>
<dbReference type="PANTHER" id="PTHR34605">
    <property type="entry name" value="PHAGE_INTEGRASE DOMAIN-CONTAINING PROTEIN"/>
    <property type="match status" value="1"/>
</dbReference>
<dbReference type="InterPro" id="IPR011010">
    <property type="entry name" value="DNA_brk_join_enz"/>
</dbReference>
<evidence type="ECO:0000313" key="3">
    <source>
        <dbReference type="EMBL" id="KAE8291571.1"/>
    </source>
</evidence>
<organism evidence="3 4">
    <name type="scientific">Larimichthys crocea</name>
    <name type="common">Large yellow croaker</name>
    <name type="synonym">Pseudosciaena crocea</name>
    <dbReference type="NCBI Taxonomy" id="215358"/>
    <lineage>
        <taxon>Eukaryota</taxon>
        <taxon>Metazoa</taxon>
        <taxon>Chordata</taxon>
        <taxon>Craniata</taxon>
        <taxon>Vertebrata</taxon>
        <taxon>Euteleostomi</taxon>
        <taxon>Actinopterygii</taxon>
        <taxon>Neopterygii</taxon>
        <taxon>Teleostei</taxon>
        <taxon>Neoteleostei</taxon>
        <taxon>Acanthomorphata</taxon>
        <taxon>Eupercaria</taxon>
        <taxon>Sciaenidae</taxon>
        <taxon>Larimichthys</taxon>
    </lineage>
</organism>
<dbReference type="GO" id="GO:0015074">
    <property type="term" value="P:DNA integration"/>
    <property type="evidence" value="ECO:0007669"/>
    <property type="project" value="InterPro"/>
</dbReference>
<dbReference type="InterPro" id="IPR013762">
    <property type="entry name" value="Integrase-like_cat_sf"/>
</dbReference>
<protein>
    <recommendedName>
        <fullName evidence="5">Tyr recombinase domain-containing protein</fullName>
    </recommendedName>
</protein>
<gene>
    <name evidence="3" type="ORF">D5F01_LYC08927</name>
</gene>
<accession>A0A6G0IJY6</accession>
<evidence type="ECO:0000313" key="4">
    <source>
        <dbReference type="Proteomes" id="UP000424527"/>
    </source>
</evidence>
<name>A0A6G0IJY6_LARCR</name>
<dbReference type="Proteomes" id="UP000424527">
    <property type="component" value="Unassembled WGS sequence"/>
</dbReference>
<dbReference type="Gene3D" id="1.10.443.10">
    <property type="entry name" value="Intergrase catalytic core"/>
    <property type="match status" value="1"/>
</dbReference>
<dbReference type="InterPro" id="IPR052925">
    <property type="entry name" value="Phage_Integrase-like_Recomb"/>
</dbReference>
<feature type="region of interest" description="Disordered" evidence="2">
    <location>
        <begin position="1"/>
        <end position="24"/>
    </location>
</feature>
<dbReference type="GO" id="GO:0006310">
    <property type="term" value="P:DNA recombination"/>
    <property type="evidence" value="ECO:0007669"/>
    <property type="project" value="UniProtKB-KW"/>
</dbReference>
<dbReference type="SUPFAM" id="SSF56349">
    <property type="entry name" value="DNA breaking-rejoining enzymes"/>
    <property type="match status" value="1"/>
</dbReference>
<dbReference type="AlphaFoldDB" id="A0A6G0IJY6"/>
<dbReference type="PANTHER" id="PTHR34605:SF3">
    <property type="entry name" value="P CELL-TYPE AGGLUTINATION PROTEIN MAP4-LIKE-RELATED"/>
    <property type="match status" value="1"/>
</dbReference>
<evidence type="ECO:0008006" key="5">
    <source>
        <dbReference type="Google" id="ProtNLM"/>
    </source>
</evidence>
<keyword evidence="4" id="KW-1185">Reference proteome</keyword>
<sequence length="393" mass="42895">MPRLGSRPHQHAPQRPSQGRTSPYAEALPLTSDLLARRIITLRKGYLSISTDKALESTFLLVFFGFLRCSEFAASTLLDDPSRHASLCDISVLSSDTLIYFLKRSKTNQSGQPQPVHLFRLSSPSSPYEPVLNYINSRLACQASPLDPPFISETGRVATRSRFHRQSSHALPVRSGIPPELYSGHSLRVGAASTASGRGIPDNVTKTLGHWASTTYLAYVRNDPNDIRNAHVPSRIPPVNLRTTLPMDPPHPTFPSTLIPLAFPSLDSHPFIPHPSTLIPSSLIPRLSSPHPFIPHPSTLIPRLSSLILLLIPHPPTPIPSSLIPLAFPPLTPHPFTPHPSTLIPSSLDSHPFIPRPLIPSSFDLHPSTPIPSSLALTSLIPSSLEPSNPLFP</sequence>
<evidence type="ECO:0000256" key="1">
    <source>
        <dbReference type="ARBA" id="ARBA00023172"/>
    </source>
</evidence>
<feature type="compositionally biased region" description="Basic residues" evidence="2">
    <location>
        <begin position="1"/>
        <end position="12"/>
    </location>
</feature>
<comment type="caution">
    <text evidence="3">The sequence shown here is derived from an EMBL/GenBank/DDBJ whole genome shotgun (WGS) entry which is preliminary data.</text>
</comment>
<keyword evidence="1" id="KW-0233">DNA recombination</keyword>
<dbReference type="GO" id="GO:0003677">
    <property type="term" value="F:DNA binding"/>
    <property type="evidence" value="ECO:0007669"/>
    <property type="project" value="InterPro"/>
</dbReference>